<organism evidence="2 3">
    <name type="scientific">Coemansia asiatica</name>
    <dbReference type="NCBI Taxonomy" id="1052880"/>
    <lineage>
        <taxon>Eukaryota</taxon>
        <taxon>Fungi</taxon>
        <taxon>Fungi incertae sedis</taxon>
        <taxon>Zoopagomycota</taxon>
        <taxon>Kickxellomycotina</taxon>
        <taxon>Kickxellomycetes</taxon>
        <taxon>Kickxellales</taxon>
        <taxon>Kickxellaceae</taxon>
        <taxon>Coemansia</taxon>
    </lineage>
</organism>
<evidence type="ECO:0000256" key="1">
    <source>
        <dbReference type="SAM" id="MobiDB-lite"/>
    </source>
</evidence>
<accession>A0A9W8CJ71</accession>
<proteinExistence type="predicted"/>
<keyword evidence="3" id="KW-1185">Reference proteome</keyword>
<evidence type="ECO:0000313" key="2">
    <source>
        <dbReference type="EMBL" id="KAJ1645438.1"/>
    </source>
</evidence>
<feature type="compositionally biased region" description="Polar residues" evidence="1">
    <location>
        <begin position="23"/>
        <end position="36"/>
    </location>
</feature>
<dbReference type="Proteomes" id="UP001145021">
    <property type="component" value="Unassembled WGS sequence"/>
</dbReference>
<evidence type="ECO:0000313" key="3">
    <source>
        <dbReference type="Proteomes" id="UP001145021"/>
    </source>
</evidence>
<name>A0A9W8CJ71_9FUNG</name>
<reference evidence="2" key="1">
    <citation type="submission" date="2022-07" db="EMBL/GenBank/DDBJ databases">
        <title>Phylogenomic reconstructions and comparative analyses of Kickxellomycotina fungi.</title>
        <authorList>
            <person name="Reynolds N.K."/>
            <person name="Stajich J.E."/>
            <person name="Barry K."/>
            <person name="Grigoriev I.V."/>
            <person name="Crous P."/>
            <person name="Smith M.E."/>
        </authorList>
    </citation>
    <scope>NUCLEOTIDE SEQUENCE</scope>
    <source>
        <strain evidence="2">NBRC 105413</strain>
    </source>
</reference>
<feature type="region of interest" description="Disordered" evidence="1">
    <location>
        <begin position="1"/>
        <end position="57"/>
    </location>
</feature>
<protein>
    <submittedName>
        <fullName evidence="2">Uncharacterized protein</fullName>
    </submittedName>
</protein>
<comment type="caution">
    <text evidence="2">The sequence shown here is derived from an EMBL/GenBank/DDBJ whole genome shotgun (WGS) entry which is preliminary data.</text>
</comment>
<dbReference type="EMBL" id="JANBOH010000106">
    <property type="protein sequence ID" value="KAJ1645438.1"/>
    <property type="molecule type" value="Genomic_DNA"/>
</dbReference>
<gene>
    <name evidence="2" type="ORF">LPJ64_002986</name>
</gene>
<feature type="compositionally biased region" description="Polar residues" evidence="1">
    <location>
        <begin position="46"/>
        <end position="57"/>
    </location>
</feature>
<dbReference type="AlphaFoldDB" id="A0A9W8CJ71"/>
<sequence>MTVVRLNNPVPDSSYARHFLTTEEATNSANNPSTGESDSKHREQPSNESTMDTQGITLSQLDSYKDNFDADIKNKLATLTISRESYSNVLEN</sequence>